<evidence type="ECO:0000256" key="1">
    <source>
        <dbReference type="SAM" id="MobiDB-lite"/>
    </source>
</evidence>
<dbReference type="EMBL" id="WUTW01000005">
    <property type="protein sequence ID" value="MXQ66633.1"/>
    <property type="molecule type" value="Genomic_DNA"/>
</dbReference>
<name>A0A6I4WC07_9ACTN</name>
<keyword evidence="3" id="KW-1185">Reference proteome</keyword>
<proteinExistence type="predicted"/>
<dbReference type="Proteomes" id="UP000431901">
    <property type="component" value="Unassembled WGS sequence"/>
</dbReference>
<dbReference type="RefSeq" id="WP_161104845.1">
    <property type="nucleotide sequence ID" value="NZ_JBHLYI010000003.1"/>
</dbReference>
<evidence type="ECO:0000313" key="2">
    <source>
        <dbReference type="EMBL" id="MXQ66633.1"/>
    </source>
</evidence>
<reference evidence="2 3" key="1">
    <citation type="submission" date="2019-12" db="EMBL/GenBank/DDBJ databases">
        <title>Nocardia macrotermitis sp. nov. and Nocardia aurantia sp. nov., isolated from the gut of the fungus growing-termite Macrotermes natalensis.</title>
        <authorList>
            <person name="Christine B."/>
            <person name="Rene B."/>
        </authorList>
    </citation>
    <scope>NUCLEOTIDE SEQUENCE [LARGE SCALE GENOMIC DNA]</scope>
    <source>
        <strain evidence="2 3">DSM 102126</strain>
    </source>
</reference>
<accession>A0A6I4WC07</accession>
<organism evidence="2 3">
    <name type="scientific">Actinomadura rayongensis</name>
    <dbReference type="NCBI Taxonomy" id="1429076"/>
    <lineage>
        <taxon>Bacteria</taxon>
        <taxon>Bacillati</taxon>
        <taxon>Actinomycetota</taxon>
        <taxon>Actinomycetes</taxon>
        <taxon>Streptosporangiales</taxon>
        <taxon>Thermomonosporaceae</taxon>
        <taxon>Actinomadura</taxon>
    </lineage>
</organism>
<sequence length="57" mass="6198">MAGRPDETRPEPSHLEHRADCRAELDQWRSVARSGDGAFQGGRKVRPPAARRTSGGG</sequence>
<evidence type="ECO:0000313" key="3">
    <source>
        <dbReference type="Proteomes" id="UP000431901"/>
    </source>
</evidence>
<gene>
    <name evidence="2" type="ORF">GQ466_21685</name>
</gene>
<dbReference type="AlphaFoldDB" id="A0A6I4WC07"/>
<protein>
    <submittedName>
        <fullName evidence="2">Uncharacterized protein</fullName>
    </submittedName>
</protein>
<comment type="caution">
    <text evidence="2">The sequence shown here is derived from an EMBL/GenBank/DDBJ whole genome shotgun (WGS) entry which is preliminary data.</text>
</comment>
<feature type="region of interest" description="Disordered" evidence="1">
    <location>
        <begin position="33"/>
        <end position="57"/>
    </location>
</feature>